<reference evidence="1 2" key="1">
    <citation type="journal article" date="2023" name="Nucleic Acids Res.">
        <title>The hologenome of Daphnia magna reveals possible DNA methylation and microbiome-mediated evolution of the host genome.</title>
        <authorList>
            <person name="Chaturvedi A."/>
            <person name="Li X."/>
            <person name="Dhandapani V."/>
            <person name="Marshall H."/>
            <person name="Kissane S."/>
            <person name="Cuenca-Cambronero M."/>
            <person name="Asole G."/>
            <person name="Calvet F."/>
            <person name="Ruiz-Romero M."/>
            <person name="Marangio P."/>
            <person name="Guigo R."/>
            <person name="Rago D."/>
            <person name="Mirbahai L."/>
            <person name="Eastwood N."/>
            <person name="Colbourne J.K."/>
            <person name="Zhou J."/>
            <person name="Mallon E."/>
            <person name="Orsini L."/>
        </authorList>
    </citation>
    <scope>NUCLEOTIDE SEQUENCE [LARGE SCALE GENOMIC DNA]</scope>
    <source>
        <strain evidence="1">LRV0_1</strain>
    </source>
</reference>
<dbReference type="SUPFAM" id="SSF53474">
    <property type="entry name" value="alpha/beta-Hydrolases"/>
    <property type="match status" value="1"/>
</dbReference>
<accession>A0ABR0ANK5</accession>
<dbReference type="Gene3D" id="3.40.50.1820">
    <property type="entry name" value="alpha/beta hydrolase"/>
    <property type="match status" value="1"/>
</dbReference>
<dbReference type="EMBL" id="JAOYFB010000038">
    <property type="protein sequence ID" value="KAK4026533.1"/>
    <property type="molecule type" value="Genomic_DNA"/>
</dbReference>
<proteinExistence type="predicted"/>
<dbReference type="InterPro" id="IPR029058">
    <property type="entry name" value="AB_hydrolase_fold"/>
</dbReference>
<gene>
    <name evidence="1" type="ORF">OUZ56_015532</name>
</gene>
<dbReference type="Proteomes" id="UP001234178">
    <property type="component" value="Unassembled WGS sequence"/>
</dbReference>
<comment type="caution">
    <text evidence="1">The sequence shown here is derived from an EMBL/GenBank/DDBJ whole genome shotgun (WGS) entry which is preliminary data.</text>
</comment>
<keyword evidence="2" id="KW-1185">Reference proteome</keyword>
<sequence>MQDGTQEVIPMTLVNSQQGTSVAVMAQFAQNSKAGETFQAYDYGPKGNMIRYGSKKPMEYFLGNVTAPVYVYWGGMTDVDWLLTQLGNLKRSVRIKNYNHEDFIWGTDVKEMLYDSVMADLPPP</sequence>
<evidence type="ECO:0000313" key="2">
    <source>
        <dbReference type="Proteomes" id="UP001234178"/>
    </source>
</evidence>
<organism evidence="1 2">
    <name type="scientific">Daphnia magna</name>
    <dbReference type="NCBI Taxonomy" id="35525"/>
    <lineage>
        <taxon>Eukaryota</taxon>
        <taxon>Metazoa</taxon>
        <taxon>Ecdysozoa</taxon>
        <taxon>Arthropoda</taxon>
        <taxon>Crustacea</taxon>
        <taxon>Branchiopoda</taxon>
        <taxon>Diplostraca</taxon>
        <taxon>Cladocera</taxon>
        <taxon>Anomopoda</taxon>
        <taxon>Daphniidae</taxon>
        <taxon>Daphnia</taxon>
    </lineage>
</organism>
<dbReference type="PANTHER" id="PTHR11005">
    <property type="entry name" value="LYSOSOMAL ACID LIPASE-RELATED"/>
    <property type="match status" value="1"/>
</dbReference>
<name>A0ABR0ANK5_9CRUS</name>
<evidence type="ECO:0000313" key="1">
    <source>
        <dbReference type="EMBL" id="KAK4026533.1"/>
    </source>
</evidence>
<protein>
    <submittedName>
        <fullName evidence="1">Uncharacterized protein</fullName>
    </submittedName>
</protein>